<evidence type="ECO:0000259" key="5">
    <source>
        <dbReference type="PROSITE" id="PS51635"/>
    </source>
</evidence>
<name>A0A1G1WWI1_9BACT</name>
<keyword evidence="1 4" id="KW-0378">Hydrolase</keyword>
<reference evidence="6 7" key="1">
    <citation type="journal article" date="2016" name="Nat. Commun.">
        <title>Thousands of microbial genomes shed light on interconnected biogeochemical processes in an aquifer system.</title>
        <authorList>
            <person name="Anantharaman K."/>
            <person name="Brown C.T."/>
            <person name="Hug L.A."/>
            <person name="Sharon I."/>
            <person name="Castelle C.J."/>
            <person name="Probst A.J."/>
            <person name="Thomas B.C."/>
            <person name="Singh A."/>
            <person name="Wilkins M.J."/>
            <person name="Karaoz U."/>
            <person name="Brodie E.L."/>
            <person name="Williams K.H."/>
            <person name="Hubbard S.S."/>
            <person name="Banfield J.F."/>
        </authorList>
    </citation>
    <scope>NUCLEOTIDE SEQUENCE [LARGE SCALE GENOMIC DNA]</scope>
</reference>
<keyword evidence="2 4" id="KW-0442">Lipid degradation</keyword>
<gene>
    <name evidence="6" type="ORF">A3A57_02980</name>
</gene>
<evidence type="ECO:0000256" key="4">
    <source>
        <dbReference type="PROSITE-ProRule" id="PRU01161"/>
    </source>
</evidence>
<protein>
    <recommendedName>
        <fullName evidence="5">PNPLA domain-containing protein</fullName>
    </recommendedName>
</protein>
<evidence type="ECO:0000313" key="6">
    <source>
        <dbReference type="EMBL" id="OGY32055.1"/>
    </source>
</evidence>
<dbReference type="PANTHER" id="PTHR14226">
    <property type="entry name" value="NEUROPATHY TARGET ESTERASE/SWISS CHEESE D.MELANOGASTER"/>
    <property type="match status" value="1"/>
</dbReference>
<dbReference type="GO" id="GO:0016042">
    <property type="term" value="P:lipid catabolic process"/>
    <property type="evidence" value="ECO:0007669"/>
    <property type="project" value="UniProtKB-UniRule"/>
</dbReference>
<feature type="short sequence motif" description="GXSXG" evidence="4">
    <location>
        <begin position="49"/>
        <end position="53"/>
    </location>
</feature>
<sequence>MKLQDVDPKICKREIVGVSYSGGGNRGVVHIGALRAFLERKVVPTHVVGVSAGAFVAAFHAYDPVTFNSFTDLKILFSFINKAFIGLSPWRIIFKFLANGNKVKSLGSSKKIRETLEKRLPFKNFADLKLPLAIGATDIETGQDHWFRSGPVIPALLASSATPGLFPPIKVDERVYIDGGVTDNLPLFELAKKGCGVIYAVNAGYAGQTKREPKNFLENIIDARDIAQYQTTRYEIELIKHMYPSIKIIPIDPGIGRDLSPYDFTPEKTDNALEESYRATLKILGHK</sequence>
<evidence type="ECO:0000256" key="1">
    <source>
        <dbReference type="ARBA" id="ARBA00022801"/>
    </source>
</evidence>
<feature type="short sequence motif" description="DGA/G" evidence="4">
    <location>
        <begin position="178"/>
        <end position="180"/>
    </location>
</feature>
<feature type="short sequence motif" description="GXGXXG" evidence="4">
    <location>
        <begin position="22"/>
        <end position="27"/>
    </location>
</feature>
<dbReference type="InterPro" id="IPR050301">
    <property type="entry name" value="NTE"/>
</dbReference>
<dbReference type="InterPro" id="IPR016035">
    <property type="entry name" value="Acyl_Trfase/lysoPLipase"/>
</dbReference>
<feature type="active site" description="Nucleophile" evidence="4">
    <location>
        <position position="51"/>
    </location>
</feature>
<evidence type="ECO:0000313" key="7">
    <source>
        <dbReference type="Proteomes" id="UP000179279"/>
    </source>
</evidence>
<dbReference type="Pfam" id="PF01734">
    <property type="entry name" value="Patatin"/>
    <property type="match status" value="1"/>
</dbReference>
<dbReference type="EMBL" id="MHDA01000024">
    <property type="protein sequence ID" value="OGY32055.1"/>
    <property type="molecule type" value="Genomic_DNA"/>
</dbReference>
<evidence type="ECO:0000256" key="2">
    <source>
        <dbReference type="ARBA" id="ARBA00022963"/>
    </source>
</evidence>
<dbReference type="PROSITE" id="PS51635">
    <property type="entry name" value="PNPLA"/>
    <property type="match status" value="1"/>
</dbReference>
<dbReference type="Gene3D" id="3.40.1090.10">
    <property type="entry name" value="Cytosolic phospholipase A2 catalytic domain"/>
    <property type="match status" value="2"/>
</dbReference>
<accession>A0A1G1WWI1</accession>
<feature type="domain" description="PNPLA" evidence="5">
    <location>
        <begin position="18"/>
        <end position="191"/>
    </location>
</feature>
<keyword evidence="3 4" id="KW-0443">Lipid metabolism</keyword>
<comment type="caution">
    <text evidence="6">The sequence shown here is derived from an EMBL/GenBank/DDBJ whole genome shotgun (WGS) entry which is preliminary data.</text>
</comment>
<dbReference type="SUPFAM" id="SSF52151">
    <property type="entry name" value="FabD/lysophospholipase-like"/>
    <property type="match status" value="1"/>
</dbReference>
<organism evidence="6 7">
    <name type="scientific">Candidatus Woykebacteria bacterium RIFCSPLOWO2_01_FULL_41_12</name>
    <dbReference type="NCBI Taxonomy" id="1802604"/>
    <lineage>
        <taxon>Bacteria</taxon>
        <taxon>Candidatus Woykeibacteriota</taxon>
    </lineage>
</organism>
<dbReference type="GO" id="GO:0016787">
    <property type="term" value="F:hydrolase activity"/>
    <property type="evidence" value="ECO:0007669"/>
    <property type="project" value="UniProtKB-UniRule"/>
</dbReference>
<proteinExistence type="predicted"/>
<dbReference type="InterPro" id="IPR002641">
    <property type="entry name" value="PNPLA_dom"/>
</dbReference>
<dbReference type="AlphaFoldDB" id="A0A1G1WWI1"/>
<evidence type="ECO:0000256" key="3">
    <source>
        <dbReference type="ARBA" id="ARBA00023098"/>
    </source>
</evidence>
<dbReference type="PANTHER" id="PTHR14226:SF78">
    <property type="entry name" value="SLR0060 PROTEIN"/>
    <property type="match status" value="1"/>
</dbReference>
<feature type="active site" description="Proton acceptor" evidence="4">
    <location>
        <position position="178"/>
    </location>
</feature>
<dbReference type="Proteomes" id="UP000179279">
    <property type="component" value="Unassembled WGS sequence"/>
</dbReference>